<accession>A0ACC0XKI4</accession>
<dbReference type="EMBL" id="CM047747">
    <property type="protein sequence ID" value="KAJ0018875.1"/>
    <property type="molecule type" value="Genomic_DNA"/>
</dbReference>
<organism evidence="1 2">
    <name type="scientific">Pistacia integerrima</name>
    <dbReference type="NCBI Taxonomy" id="434235"/>
    <lineage>
        <taxon>Eukaryota</taxon>
        <taxon>Viridiplantae</taxon>
        <taxon>Streptophyta</taxon>
        <taxon>Embryophyta</taxon>
        <taxon>Tracheophyta</taxon>
        <taxon>Spermatophyta</taxon>
        <taxon>Magnoliopsida</taxon>
        <taxon>eudicotyledons</taxon>
        <taxon>Gunneridae</taxon>
        <taxon>Pentapetalae</taxon>
        <taxon>rosids</taxon>
        <taxon>malvids</taxon>
        <taxon>Sapindales</taxon>
        <taxon>Anacardiaceae</taxon>
        <taxon>Pistacia</taxon>
    </lineage>
</organism>
<keyword evidence="2" id="KW-1185">Reference proteome</keyword>
<proteinExistence type="predicted"/>
<evidence type="ECO:0000313" key="1">
    <source>
        <dbReference type="EMBL" id="KAJ0018875.1"/>
    </source>
</evidence>
<comment type="caution">
    <text evidence="1">The sequence shown here is derived from an EMBL/GenBank/DDBJ whole genome shotgun (WGS) entry which is preliminary data.</text>
</comment>
<sequence>MVTEVVLQLDPDQSQSSSQLGYSF</sequence>
<dbReference type="Proteomes" id="UP001163603">
    <property type="component" value="Chromosome 12"/>
</dbReference>
<protein>
    <submittedName>
        <fullName evidence="1">Uncharacterized protein</fullName>
    </submittedName>
</protein>
<gene>
    <name evidence="1" type="ORF">Pint_10936</name>
</gene>
<reference evidence="2" key="1">
    <citation type="journal article" date="2023" name="G3 (Bethesda)">
        <title>Genome assembly and association tests identify interacting loci associated with vigor, precocity, and sex in interspecific pistachio rootstocks.</title>
        <authorList>
            <person name="Palmer W."/>
            <person name="Jacygrad E."/>
            <person name="Sagayaradj S."/>
            <person name="Cavanaugh K."/>
            <person name="Han R."/>
            <person name="Bertier L."/>
            <person name="Beede B."/>
            <person name="Kafkas S."/>
            <person name="Golino D."/>
            <person name="Preece J."/>
            <person name="Michelmore R."/>
        </authorList>
    </citation>
    <scope>NUCLEOTIDE SEQUENCE [LARGE SCALE GENOMIC DNA]</scope>
</reference>
<name>A0ACC0XKI4_9ROSI</name>
<evidence type="ECO:0000313" key="2">
    <source>
        <dbReference type="Proteomes" id="UP001163603"/>
    </source>
</evidence>